<dbReference type="InterPro" id="IPR052902">
    <property type="entry name" value="ABC-2_transporter"/>
</dbReference>
<evidence type="ECO:0000256" key="5">
    <source>
        <dbReference type="SAM" id="Phobius"/>
    </source>
</evidence>
<organism evidence="7 8">
    <name type="scientific">Metabacillus halosaccharovorans</name>
    <dbReference type="NCBI Taxonomy" id="930124"/>
    <lineage>
        <taxon>Bacteria</taxon>
        <taxon>Bacillati</taxon>
        <taxon>Bacillota</taxon>
        <taxon>Bacilli</taxon>
        <taxon>Bacillales</taxon>
        <taxon>Bacillaceae</taxon>
        <taxon>Metabacillus</taxon>
    </lineage>
</organism>
<reference evidence="7 8" key="1">
    <citation type="submission" date="2022-10" db="EMBL/GenBank/DDBJ databases">
        <title>Draft genome assembly of moderately radiation resistant bacterium Metabacillus halosaccharovorans.</title>
        <authorList>
            <person name="Pal S."/>
            <person name="Gopinathan A."/>
        </authorList>
    </citation>
    <scope>NUCLEOTIDE SEQUENCE [LARGE SCALE GENOMIC DNA]</scope>
    <source>
        <strain evidence="7 8">VITHBRA001</strain>
    </source>
</reference>
<evidence type="ECO:0000256" key="3">
    <source>
        <dbReference type="ARBA" id="ARBA00022989"/>
    </source>
</evidence>
<feature type="transmembrane region" description="Helical" evidence="5">
    <location>
        <begin position="339"/>
        <end position="361"/>
    </location>
</feature>
<comment type="subcellular location">
    <subcellularLocation>
        <location evidence="1">Membrane</location>
        <topology evidence="1">Multi-pass membrane protein</topology>
    </subcellularLocation>
</comment>
<dbReference type="Gene3D" id="3.40.1710.10">
    <property type="entry name" value="abc type-2 transporter like domain"/>
    <property type="match status" value="1"/>
</dbReference>
<dbReference type="EMBL" id="JAOYEY010000028">
    <property type="protein sequence ID" value="MCV9885041.1"/>
    <property type="molecule type" value="Genomic_DNA"/>
</dbReference>
<dbReference type="Proteomes" id="UP001526147">
    <property type="component" value="Unassembled WGS sequence"/>
</dbReference>
<name>A0ABT3DDI8_9BACI</name>
<feature type="transmembrane region" description="Helical" evidence="5">
    <location>
        <begin position="262"/>
        <end position="288"/>
    </location>
</feature>
<keyword evidence="4 5" id="KW-0472">Membrane</keyword>
<dbReference type="Pfam" id="PF12698">
    <property type="entry name" value="ABC2_membrane_3"/>
    <property type="match status" value="1"/>
</dbReference>
<feature type="transmembrane region" description="Helical" evidence="5">
    <location>
        <begin position="222"/>
        <end position="241"/>
    </location>
</feature>
<evidence type="ECO:0000313" key="8">
    <source>
        <dbReference type="Proteomes" id="UP001526147"/>
    </source>
</evidence>
<dbReference type="PANTHER" id="PTHR43027">
    <property type="entry name" value="DOXORUBICIN RESISTANCE ABC TRANSPORTER PERMEASE PROTEIN DRRC-RELATED"/>
    <property type="match status" value="1"/>
</dbReference>
<protein>
    <submittedName>
        <fullName evidence="7">ABC transporter permease</fullName>
    </submittedName>
</protein>
<gene>
    <name evidence="7" type="ORF">OIH86_05190</name>
</gene>
<dbReference type="PANTHER" id="PTHR43027:SF1">
    <property type="entry name" value="DOXORUBICIN RESISTANCE ABC TRANSPORTER PERMEASE PROTEIN DRRC-RELATED"/>
    <property type="match status" value="1"/>
</dbReference>
<feature type="transmembrane region" description="Helical" evidence="5">
    <location>
        <begin position="20"/>
        <end position="43"/>
    </location>
</feature>
<evidence type="ECO:0000256" key="1">
    <source>
        <dbReference type="ARBA" id="ARBA00004141"/>
    </source>
</evidence>
<feature type="transmembrane region" description="Helical" evidence="5">
    <location>
        <begin position="393"/>
        <end position="415"/>
    </location>
</feature>
<feature type="domain" description="ABC-2 type transporter transmembrane" evidence="6">
    <location>
        <begin position="19"/>
        <end position="412"/>
    </location>
</feature>
<keyword evidence="8" id="KW-1185">Reference proteome</keyword>
<dbReference type="InterPro" id="IPR013525">
    <property type="entry name" value="ABC2_TM"/>
</dbReference>
<evidence type="ECO:0000256" key="4">
    <source>
        <dbReference type="ARBA" id="ARBA00023136"/>
    </source>
</evidence>
<dbReference type="RefSeq" id="WP_264141906.1">
    <property type="nucleotide sequence ID" value="NZ_JAOYEY010000028.1"/>
</dbReference>
<evidence type="ECO:0000259" key="6">
    <source>
        <dbReference type="Pfam" id="PF12698"/>
    </source>
</evidence>
<keyword evidence="2 5" id="KW-0812">Transmembrane</keyword>
<evidence type="ECO:0000256" key="2">
    <source>
        <dbReference type="ARBA" id="ARBA00022692"/>
    </source>
</evidence>
<evidence type="ECO:0000313" key="7">
    <source>
        <dbReference type="EMBL" id="MCV9885041.1"/>
    </source>
</evidence>
<proteinExistence type="predicted"/>
<accession>A0ABT3DDI8</accession>
<comment type="caution">
    <text evidence="7">The sequence shown here is derived from an EMBL/GenBank/DDBJ whole genome shotgun (WGS) entry which is preliminary data.</text>
</comment>
<feature type="transmembrane region" description="Helical" evidence="5">
    <location>
        <begin position="300"/>
        <end position="327"/>
    </location>
</feature>
<keyword evidence="3 5" id="KW-1133">Transmembrane helix</keyword>
<sequence length="421" mass="46849">MLSFIKKDLLMFWRDRKEIITVLVLPIILVLVLNFAFAGLFGFNKDAKMDLQLAVVNQDDDTEAMTQLKERLVKEATLGEEQTTEILSQATLIKPISMLKDYLLSDDLKEWLTVHEMEETEAVANMKEGELDGILIIPDGFTADSLYSALMGEPPTASLKYKIEMETNDTSTLAQIIQGFMDQMNVQFALQKVGGAPQEEVMLPEGGIEKIGAGESFTLTQYFPIAIGALFTLFLAATVATKTGEEIRQKVFHRILLTNSQPFHFLIGKMVSTFCLAWLQTMFVFILSHFILDIFPGRTISFWLGTIGIVTLLSLAISALSAVFTSISLRVSDIDAANGIFMIVIILFGIIGGSFVPVYILPDWLQKIGEWTPNGLSLAIMTQWIQFEDFSSIIKPSLILVVFFILCTVIGLALYPKRGEA</sequence>